<dbReference type="AlphaFoldDB" id="A0A8H5JB49"/>
<organism evidence="5 6">
    <name type="scientific">Fusarium mexicanum</name>
    <dbReference type="NCBI Taxonomy" id="751941"/>
    <lineage>
        <taxon>Eukaryota</taxon>
        <taxon>Fungi</taxon>
        <taxon>Dikarya</taxon>
        <taxon>Ascomycota</taxon>
        <taxon>Pezizomycotina</taxon>
        <taxon>Sordariomycetes</taxon>
        <taxon>Hypocreomycetidae</taxon>
        <taxon>Hypocreales</taxon>
        <taxon>Nectriaceae</taxon>
        <taxon>Fusarium</taxon>
        <taxon>Fusarium fujikuroi species complex</taxon>
    </lineage>
</organism>
<feature type="transmembrane region" description="Helical" evidence="2">
    <location>
        <begin position="48"/>
        <end position="71"/>
    </location>
</feature>
<dbReference type="PANTHER" id="PTHR24148">
    <property type="entry name" value="ANKYRIN REPEAT DOMAIN-CONTAINING PROTEIN 39 HOMOLOG-RELATED"/>
    <property type="match status" value="1"/>
</dbReference>
<reference evidence="5 6" key="1">
    <citation type="submission" date="2020-05" db="EMBL/GenBank/DDBJ databases">
        <title>Identification and distribution of gene clusters putatively required for synthesis of sphingolipid metabolism inhibitors in phylogenetically diverse species of the filamentous fungus Fusarium.</title>
        <authorList>
            <person name="Kim H.-S."/>
            <person name="Busman M."/>
            <person name="Brown D.W."/>
            <person name="Divon H."/>
            <person name="Uhlig S."/>
            <person name="Proctor R.H."/>
        </authorList>
    </citation>
    <scope>NUCLEOTIDE SEQUENCE [LARGE SCALE GENOMIC DNA]</scope>
    <source>
        <strain evidence="5 6">NRRL 53147</strain>
    </source>
</reference>
<keyword evidence="2" id="KW-1133">Transmembrane helix</keyword>
<dbReference type="InterPro" id="IPR052895">
    <property type="entry name" value="HetReg/Transcr_Mod"/>
</dbReference>
<dbReference type="Proteomes" id="UP000522262">
    <property type="component" value="Unassembled WGS sequence"/>
</dbReference>
<proteinExistence type="predicted"/>
<evidence type="ECO:0000259" key="4">
    <source>
        <dbReference type="Pfam" id="PF20684"/>
    </source>
</evidence>
<evidence type="ECO:0000313" key="5">
    <source>
        <dbReference type="EMBL" id="KAF5551672.1"/>
    </source>
</evidence>
<dbReference type="InterPro" id="IPR049326">
    <property type="entry name" value="Rhodopsin_dom_fungi"/>
</dbReference>
<feature type="transmembrane region" description="Helical" evidence="2">
    <location>
        <begin position="12"/>
        <end position="36"/>
    </location>
</feature>
<evidence type="ECO:0000256" key="2">
    <source>
        <dbReference type="SAM" id="Phobius"/>
    </source>
</evidence>
<dbReference type="Pfam" id="PF06985">
    <property type="entry name" value="HET"/>
    <property type="match status" value="1"/>
</dbReference>
<dbReference type="InterPro" id="IPR010730">
    <property type="entry name" value="HET"/>
</dbReference>
<keyword evidence="2" id="KW-0472">Membrane</keyword>
<accession>A0A8H5JB49</accession>
<feature type="domain" description="Rhodopsin" evidence="4">
    <location>
        <begin position="32"/>
        <end position="265"/>
    </location>
</feature>
<feature type="transmembrane region" description="Helical" evidence="2">
    <location>
        <begin position="127"/>
        <end position="148"/>
    </location>
</feature>
<feature type="transmembrane region" description="Helical" evidence="2">
    <location>
        <begin position="204"/>
        <end position="224"/>
    </location>
</feature>
<comment type="caution">
    <text evidence="5">The sequence shown here is derived from an EMBL/GenBank/DDBJ whole genome shotgun (WGS) entry which is preliminary data.</text>
</comment>
<protein>
    <submittedName>
        <fullName evidence="5">Integral membrane protein</fullName>
    </submittedName>
</protein>
<feature type="compositionally biased region" description="Basic and acidic residues" evidence="1">
    <location>
        <begin position="297"/>
        <end position="318"/>
    </location>
</feature>
<keyword evidence="6" id="KW-1185">Reference proteome</keyword>
<feature type="domain" description="Heterokaryon incompatibility" evidence="3">
    <location>
        <begin position="437"/>
        <end position="595"/>
    </location>
</feature>
<feature type="transmembrane region" description="Helical" evidence="2">
    <location>
        <begin position="91"/>
        <end position="115"/>
    </location>
</feature>
<feature type="compositionally biased region" description="Polar residues" evidence="1">
    <location>
        <begin position="285"/>
        <end position="296"/>
    </location>
</feature>
<evidence type="ECO:0000313" key="6">
    <source>
        <dbReference type="Proteomes" id="UP000522262"/>
    </source>
</evidence>
<feature type="transmembrane region" description="Helical" evidence="2">
    <location>
        <begin position="171"/>
        <end position="192"/>
    </location>
</feature>
<evidence type="ECO:0000256" key="1">
    <source>
        <dbReference type="SAM" id="MobiDB-lite"/>
    </source>
</evidence>
<gene>
    <name evidence="5" type="ORF">FMEXI_3238</name>
</gene>
<name>A0A8H5JB49_9HYPO</name>
<keyword evidence="2" id="KW-0812">Transmembrane</keyword>
<dbReference type="EMBL" id="JAAOAM010000068">
    <property type="protein sequence ID" value="KAF5551672.1"/>
    <property type="molecule type" value="Genomic_DNA"/>
</dbReference>
<dbReference type="Pfam" id="PF20684">
    <property type="entry name" value="Fung_rhodopsin"/>
    <property type="match status" value="1"/>
</dbReference>
<sequence>MATSEYASESRGAVAIAVMATLSSISLIVVSLRVYARAIMLRNFGVDDACAILACLLTIADATIIATNVRNGLGSHISTLSGEQISNFLRIFYFSTVVYNLALAVIKTIFLLQYYRAIPVRQYKKTYIASVVLVTCWSLSQIFLNMFMCTPIPSFWDVTIKGTCILNKSSFYVGAAGNILTDILIMVLPIPVLRSLKLGRRQKWILISVFCLGIFTCFISLVRIKFLNIGTDITWHNVESASWSVSELCCGIICACVPTLRPLLSGHDRGSSHNQSSYARHENSRTNVTARQTGTSRSHEMHDLPRTLHSSESKDQLRPLESTIVVRTDVDQKRSRPQPGHGLGAHQVVISQPNPTIMAAACVKYKSHQGYKPKRSHHSFRPPNTALNITIMSLYYPLTSDEKHSEIRICVLLPKSCGTMVSCKLETLNLLEDKTDYEALSYAWGSSENKATIRVNETTLQVAQNLKDALTYLRHDSKPRSLWIDAICINQSDVDERNSQVRLMGCIYSSASCVVSWLGLEDDPIDYVEQMRKARSLIELVRPCSTDDLFALLSDSPSKGDLEEVFEDGLYSLQLVIGERKYRPPYWRRAWIIQEVSLARVWKLQSGALCISERDIQAVMEILQDPRIKTLMKKKYQARRLRALISLNSFVSVSVYRGILSSSDASELAITSPNWETSALRTPRTQGSWHLLSLLRHSWLRLCADPRDKVFSILAASDMKDSHFERLKIDYTKSISRVYTDSVKAIIETSSSLDVLSYVSAADRTRSLDLPSWVPNWETYKTPVIADRPISYDRQRAMGNTVARVSFQQCSGKEILLASGICFGTVVGLRDPLINVDAERMGDKARTANLEYLSLYRQLPSVFNQLSASALPNRLSGASFRRTCSLGLLGHKLDDSFGELLDELSLESSDNEDAPVSNVEDLIKRFGYRYRTMASALVNRSIFLVEPTNLGKTQLSYEIGIGEAAAVQKSDLVCLLEGCGTPLILRPMGSQHVVVCAAYVDSLMTGLGLSYMKEGLFEAQRFQLI</sequence>
<feature type="region of interest" description="Disordered" evidence="1">
    <location>
        <begin position="271"/>
        <end position="318"/>
    </location>
</feature>
<evidence type="ECO:0000259" key="3">
    <source>
        <dbReference type="Pfam" id="PF06985"/>
    </source>
</evidence>
<dbReference type="PANTHER" id="PTHR24148:SF73">
    <property type="entry name" value="HET DOMAIN PROTEIN (AFU_ORTHOLOGUE AFUA_8G01020)"/>
    <property type="match status" value="1"/>
</dbReference>